<comment type="similarity">
    <text evidence="3">Belongs to the helicase family. RecQ subfamily.</text>
</comment>
<gene>
    <name evidence="20" type="primary">recQ</name>
    <name evidence="20" type="ORF">ACFO3I_03610</name>
</gene>
<dbReference type="PROSITE" id="PS50967">
    <property type="entry name" value="HRDC"/>
    <property type="match status" value="1"/>
</dbReference>
<keyword evidence="21" id="KW-1185">Reference proteome</keyword>
<keyword evidence="9" id="KW-0862">Zinc</keyword>
<dbReference type="Pfam" id="PF09382">
    <property type="entry name" value="RQC"/>
    <property type="match status" value="1"/>
</dbReference>
<dbReference type="SMART" id="SM00341">
    <property type="entry name" value="HRDC"/>
    <property type="match status" value="1"/>
</dbReference>
<evidence type="ECO:0000256" key="7">
    <source>
        <dbReference type="ARBA" id="ARBA00022801"/>
    </source>
</evidence>
<evidence type="ECO:0000256" key="10">
    <source>
        <dbReference type="ARBA" id="ARBA00022840"/>
    </source>
</evidence>
<keyword evidence="8 20" id="KW-0347">Helicase</keyword>
<sequence length="607" mass="67985">MPAFQPQHRSMSDTDLYNLLKQAFGYSQFRHGQLEVIQACLSGQDCFVLMPTGGGKSLCYQLPALVLPQVTVVVSPLMSLMKDQVDALKANGIAAEFLNSSISREQMLDVLNRLRFGELKLLYLAPERLLQQDFMQRLQDVGVSLFAIDEAHCISQWGHDFRPHYTALAQLKQQFPQVPVMALTATADPATQKDIRQQLQLQQPFISVGSFDRPNIRYTVQEKFSALNQLVSYLKTQEQQSGIVYCNSRKKVDDLAQQLKDKGFAAGAYHAGLSHEERMHIQDAFKRDELQLIVATVAFGMGVNKSNIRYVVHFELPRSIEAYYQETGRAGRDGVAAEALMLVDPADIGRMRNWIAQDESSQTEVILQRFNQMAAFAEAQTCRRLVLLNYFGEASHQPCGNCDICIDPPKRFDGSELAQKALSCVYRVGQSFGMNHVIDVLRGSQNQRIVELGHDKLSTYGLGKEHSHDYWLSILRQLVHCGLVQQDISQHSVLKLLPAARPVLRSEQQLQLAVPRLIPGKNQSKANVNMLYDKALFARLKALRKQLAEKADVPPFVVFSDASLMEMAQQCPTTAPEFLAISGVGQTKLARYGAEFLDCIADYLAGD</sequence>
<dbReference type="PANTHER" id="PTHR13710">
    <property type="entry name" value="DNA HELICASE RECQ FAMILY MEMBER"/>
    <property type="match status" value="1"/>
</dbReference>
<dbReference type="Pfam" id="PF00270">
    <property type="entry name" value="DEAD"/>
    <property type="match status" value="1"/>
</dbReference>
<dbReference type="EC" id="5.6.2.4" evidence="16"/>
<keyword evidence="10" id="KW-0067">ATP-binding</keyword>
<dbReference type="Pfam" id="PF00271">
    <property type="entry name" value="Helicase_C"/>
    <property type="match status" value="1"/>
</dbReference>
<evidence type="ECO:0000259" key="19">
    <source>
        <dbReference type="PROSITE" id="PS51194"/>
    </source>
</evidence>
<dbReference type="Gene3D" id="3.40.50.300">
    <property type="entry name" value="P-loop containing nucleotide triphosphate hydrolases"/>
    <property type="match status" value="2"/>
</dbReference>
<dbReference type="InterPro" id="IPR011545">
    <property type="entry name" value="DEAD/DEAH_box_helicase_dom"/>
</dbReference>
<keyword evidence="14" id="KW-0413">Isomerase</keyword>
<evidence type="ECO:0000259" key="17">
    <source>
        <dbReference type="PROSITE" id="PS50967"/>
    </source>
</evidence>
<dbReference type="InterPro" id="IPR027417">
    <property type="entry name" value="P-loop_NTPase"/>
</dbReference>
<dbReference type="InterPro" id="IPR006293">
    <property type="entry name" value="DNA_helicase_ATP-dep_RecQ_bac"/>
</dbReference>
<evidence type="ECO:0000313" key="21">
    <source>
        <dbReference type="Proteomes" id="UP001595962"/>
    </source>
</evidence>
<dbReference type="SMART" id="SM00956">
    <property type="entry name" value="RQC"/>
    <property type="match status" value="1"/>
</dbReference>
<dbReference type="SUPFAM" id="SSF52540">
    <property type="entry name" value="P-loop containing nucleoside triphosphate hydrolases"/>
    <property type="match status" value="2"/>
</dbReference>
<keyword evidence="5" id="KW-0547">Nucleotide-binding</keyword>
<dbReference type="EMBL" id="JBHSGB010000004">
    <property type="protein sequence ID" value="MFC4654109.1"/>
    <property type="molecule type" value="Genomic_DNA"/>
</dbReference>
<name>A0ABV9JJP6_9GAMM</name>
<dbReference type="PROSITE" id="PS51194">
    <property type="entry name" value="HELICASE_CTER"/>
    <property type="match status" value="1"/>
</dbReference>
<keyword evidence="13" id="KW-0234">DNA repair</keyword>
<accession>A0ABV9JJP6</accession>
<comment type="cofactor">
    <cofactor evidence="2">
        <name>Zn(2+)</name>
        <dbReference type="ChEBI" id="CHEBI:29105"/>
    </cofactor>
</comment>
<feature type="domain" description="Helicase ATP-binding" evidence="18">
    <location>
        <begin position="37"/>
        <end position="205"/>
    </location>
</feature>
<evidence type="ECO:0000256" key="2">
    <source>
        <dbReference type="ARBA" id="ARBA00001947"/>
    </source>
</evidence>
<evidence type="ECO:0000256" key="3">
    <source>
        <dbReference type="ARBA" id="ARBA00005446"/>
    </source>
</evidence>
<comment type="catalytic activity">
    <reaction evidence="15">
        <text>Couples ATP hydrolysis with the unwinding of duplex DNA by translocating in the 3'-5' direction.</text>
        <dbReference type="EC" id="5.6.2.4"/>
    </reaction>
</comment>
<dbReference type="CDD" id="cd18794">
    <property type="entry name" value="SF2_C_RecQ"/>
    <property type="match status" value="1"/>
</dbReference>
<evidence type="ECO:0000256" key="11">
    <source>
        <dbReference type="ARBA" id="ARBA00023125"/>
    </source>
</evidence>
<dbReference type="RefSeq" id="WP_377331828.1">
    <property type="nucleotide sequence ID" value="NZ_JBHSGB010000004.1"/>
</dbReference>
<comment type="cofactor">
    <cofactor evidence="1">
        <name>Mg(2+)</name>
        <dbReference type="ChEBI" id="CHEBI:18420"/>
    </cofactor>
</comment>
<evidence type="ECO:0000256" key="12">
    <source>
        <dbReference type="ARBA" id="ARBA00023172"/>
    </source>
</evidence>
<evidence type="ECO:0000313" key="20">
    <source>
        <dbReference type="EMBL" id="MFC4654109.1"/>
    </source>
</evidence>
<dbReference type="SUPFAM" id="SSF47819">
    <property type="entry name" value="HRDC-like"/>
    <property type="match status" value="1"/>
</dbReference>
<feature type="domain" description="HRDC" evidence="17">
    <location>
        <begin position="530"/>
        <end position="607"/>
    </location>
</feature>
<comment type="caution">
    <text evidence="20">The sequence shown here is derived from an EMBL/GenBank/DDBJ whole genome shotgun (WGS) entry which is preliminary data.</text>
</comment>
<evidence type="ECO:0000256" key="15">
    <source>
        <dbReference type="ARBA" id="ARBA00034617"/>
    </source>
</evidence>
<reference evidence="21" key="1">
    <citation type="journal article" date="2019" name="Int. J. Syst. Evol. Microbiol.">
        <title>The Global Catalogue of Microorganisms (GCM) 10K type strain sequencing project: providing services to taxonomists for standard genome sequencing and annotation.</title>
        <authorList>
            <consortium name="The Broad Institute Genomics Platform"/>
            <consortium name="The Broad Institute Genome Sequencing Center for Infectious Disease"/>
            <person name="Wu L."/>
            <person name="Ma J."/>
        </authorList>
    </citation>
    <scope>NUCLEOTIDE SEQUENCE [LARGE SCALE GENOMIC DNA]</scope>
    <source>
        <strain evidence="21">DT28</strain>
    </source>
</reference>
<dbReference type="NCBIfam" id="TIGR01389">
    <property type="entry name" value="recQ"/>
    <property type="match status" value="1"/>
</dbReference>
<dbReference type="InterPro" id="IPR010997">
    <property type="entry name" value="HRDC-like_sf"/>
</dbReference>
<evidence type="ECO:0000256" key="16">
    <source>
        <dbReference type="NCBIfam" id="TIGR01389"/>
    </source>
</evidence>
<keyword evidence="12" id="KW-0233">DNA recombination</keyword>
<organism evidence="20 21">
    <name type="scientific">Rheinheimera marina</name>
    <dbReference type="NCBI Taxonomy" id="1774958"/>
    <lineage>
        <taxon>Bacteria</taxon>
        <taxon>Pseudomonadati</taxon>
        <taxon>Pseudomonadota</taxon>
        <taxon>Gammaproteobacteria</taxon>
        <taxon>Chromatiales</taxon>
        <taxon>Chromatiaceae</taxon>
        <taxon>Rheinheimera</taxon>
    </lineage>
</organism>
<dbReference type="NCBIfam" id="TIGR00614">
    <property type="entry name" value="recQ_fam"/>
    <property type="match status" value="1"/>
</dbReference>
<dbReference type="InterPro" id="IPR032284">
    <property type="entry name" value="RecQ_Zn-bd"/>
</dbReference>
<dbReference type="SMART" id="SM00490">
    <property type="entry name" value="HELICc"/>
    <property type="match status" value="1"/>
</dbReference>
<evidence type="ECO:0000256" key="9">
    <source>
        <dbReference type="ARBA" id="ARBA00022833"/>
    </source>
</evidence>
<evidence type="ECO:0000256" key="13">
    <source>
        <dbReference type="ARBA" id="ARBA00023204"/>
    </source>
</evidence>
<keyword evidence="11" id="KW-0238">DNA-binding</keyword>
<evidence type="ECO:0000256" key="5">
    <source>
        <dbReference type="ARBA" id="ARBA00022741"/>
    </source>
</evidence>
<evidence type="ECO:0000256" key="8">
    <source>
        <dbReference type="ARBA" id="ARBA00022806"/>
    </source>
</evidence>
<dbReference type="PROSITE" id="PS51192">
    <property type="entry name" value="HELICASE_ATP_BIND_1"/>
    <property type="match status" value="1"/>
</dbReference>
<keyword evidence="4" id="KW-0479">Metal-binding</keyword>
<dbReference type="Gene3D" id="1.10.150.80">
    <property type="entry name" value="HRDC domain"/>
    <property type="match status" value="1"/>
</dbReference>
<dbReference type="CDD" id="cd17920">
    <property type="entry name" value="DEXHc_RecQ"/>
    <property type="match status" value="1"/>
</dbReference>
<dbReference type="Proteomes" id="UP001595962">
    <property type="component" value="Unassembled WGS sequence"/>
</dbReference>
<dbReference type="InterPro" id="IPR014001">
    <property type="entry name" value="Helicase_ATP-bd"/>
</dbReference>
<evidence type="ECO:0000256" key="1">
    <source>
        <dbReference type="ARBA" id="ARBA00001946"/>
    </source>
</evidence>
<evidence type="ECO:0000256" key="6">
    <source>
        <dbReference type="ARBA" id="ARBA00022763"/>
    </source>
</evidence>
<evidence type="ECO:0000259" key="18">
    <source>
        <dbReference type="PROSITE" id="PS51192"/>
    </source>
</evidence>
<keyword evidence="7" id="KW-0378">Hydrolase</keyword>
<evidence type="ECO:0000256" key="14">
    <source>
        <dbReference type="ARBA" id="ARBA00023235"/>
    </source>
</evidence>
<proteinExistence type="inferred from homology"/>
<feature type="domain" description="Helicase C-terminal" evidence="19">
    <location>
        <begin position="226"/>
        <end position="374"/>
    </location>
</feature>
<dbReference type="Gene3D" id="1.10.10.10">
    <property type="entry name" value="Winged helix-like DNA-binding domain superfamily/Winged helix DNA-binding domain"/>
    <property type="match status" value="1"/>
</dbReference>
<dbReference type="InterPro" id="IPR044876">
    <property type="entry name" value="HRDC_dom_sf"/>
</dbReference>
<dbReference type="InterPro" id="IPR001650">
    <property type="entry name" value="Helicase_C-like"/>
</dbReference>
<keyword evidence="6" id="KW-0227">DNA damage</keyword>
<evidence type="ECO:0000256" key="4">
    <source>
        <dbReference type="ARBA" id="ARBA00022723"/>
    </source>
</evidence>
<dbReference type="InterPro" id="IPR036388">
    <property type="entry name" value="WH-like_DNA-bd_sf"/>
</dbReference>
<dbReference type="PANTHER" id="PTHR13710:SF105">
    <property type="entry name" value="ATP-DEPENDENT DNA HELICASE Q1"/>
    <property type="match status" value="1"/>
</dbReference>
<dbReference type="InterPro" id="IPR004589">
    <property type="entry name" value="DNA_helicase_ATP-dep_RecQ"/>
</dbReference>
<dbReference type="Pfam" id="PF16124">
    <property type="entry name" value="RecQ_Zn_bind"/>
    <property type="match status" value="1"/>
</dbReference>
<dbReference type="InterPro" id="IPR018982">
    <property type="entry name" value="RQC_domain"/>
</dbReference>
<dbReference type="GO" id="GO:0004386">
    <property type="term" value="F:helicase activity"/>
    <property type="evidence" value="ECO:0007669"/>
    <property type="project" value="UniProtKB-KW"/>
</dbReference>
<protein>
    <recommendedName>
        <fullName evidence="16">DNA helicase RecQ</fullName>
        <ecNumber evidence="16">5.6.2.4</ecNumber>
    </recommendedName>
</protein>
<dbReference type="Pfam" id="PF00570">
    <property type="entry name" value="HRDC"/>
    <property type="match status" value="1"/>
</dbReference>
<dbReference type="InterPro" id="IPR002121">
    <property type="entry name" value="HRDC_dom"/>
</dbReference>
<dbReference type="SMART" id="SM00487">
    <property type="entry name" value="DEXDc"/>
    <property type="match status" value="1"/>
</dbReference>